<protein>
    <submittedName>
        <fullName evidence="2">Uncharacterized protein</fullName>
    </submittedName>
</protein>
<keyword evidence="1" id="KW-0812">Transmembrane</keyword>
<proteinExistence type="predicted"/>
<evidence type="ECO:0000313" key="2">
    <source>
        <dbReference type="EMBL" id="MBJ6366689.1"/>
    </source>
</evidence>
<reference evidence="2" key="1">
    <citation type="submission" date="2020-12" db="EMBL/GenBank/DDBJ databases">
        <title>Snuella sp. nov., isolated from sediment in Incheon.</title>
        <authorList>
            <person name="Kim W."/>
        </authorList>
    </citation>
    <scope>NUCLEOTIDE SEQUENCE</scope>
    <source>
        <strain evidence="2">CAU 1569</strain>
    </source>
</reference>
<name>A0A8J7J0D2_9FLAO</name>
<gene>
    <name evidence="2" type="ORF">JF259_01180</name>
</gene>
<dbReference type="AlphaFoldDB" id="A0A8J7J0D2"/>
<keyword evidence="1" id="KW-0472">Membrane</keyword>
<comment type="caution">
    <text evidence="2">The sequence shown here is derived from an EMBL/GenBank/DDBJ whole genome shotgun (WGS) entry which is preliminary data.</text>
</comment>
<evidence type="ECO:0000256" key="1">
    <source>
        <dbReference type="SAM" id="Phobius"/>
    </source>
</evidence>
<keyword evidence="3" id="KW-1185">Reference proteome</keyword>
<feature type="transmembrane region" description="Helical" evidence="1">
    <location>
        <begin position="21"/>
        <end position="37"/>
    </location>
</feature>
<organism evidence="2 3">
    <name type="scientific">Snuella sedimenti</name>
    <dbReference type="NCBI Taxonomy" id="2798802"/>
    <lineage>
        <taxon>Bacteria</taxon>
        <taxon>Pseudomonadati</taxon>
        <taxon>Bacteroidota</taxon>
        <taxon>Flavobacteriia</taxon>
        <taxon>Flavobacteriales</taxon>
        <taxon>Flavobacteriaceae</taxon>
        <taxon>Snuella</taxon>
    </lineage>
</organism>
<sequence length="164" mass="18207">MKITKKFHEHLNNINDVSKKSILIIATVALSIINLNATNDKKPLTTSIEVAAITKDRIAQVFEWEVKTNKGTYSGTALSLQKAKHMIALSSSGEIVKDKKIASYFVLKNELNSTEKRNYFWEVETATGFAKGYASNEAYAKKMIQLVASGDVIVSKIIISQPQQ</sequence>
<dbReference type="RefSeq" id="WP_199112346.1">
    <property type="nucleotide sequence ID" value="NZ_JAELVQ010000001.1"/>
</dbReference>
<accession>A0A8J7J0D2</accession>
<dbReference type="EMBL" id="JAELVQ010000001">
    <property type="protein sequence ID" value="MBJ6366689.1"/>
    <property type="molecule type" value="Genomic_DNA"/>
</dbReference>
<dbReference type="Proteomes" id="UP000610931">
    <property type="component" value="Unassembled WGS sequence"/>
</dbReference>
<keyword evidence="1" id="KW-1133">Transmembrane helix</keyword>
<evidence type="ECO:0000313" key="3">
    <source>
        <dbReference type="Proteomes" id="UP000610931"/>
    </source>
</evidence>